<sequence>MTAVRKNDILFDDFSILTKLIGPKELIAPSINTNCDCSAYYSTEDDEAIDPRQITASVAAAN</sequence>
<dbReference type="RefSeq" id="WP_157588148.1">
    <property type="nucleotide sequence ID" value="NZ_WPIN01000011.1"/>
</dbReference>
<reference evidence="1 2" key="1">
    <citation type="submission" date="2019-12" db="EMBL/GenBank/DDBJ databases">
        <title>Spirosoma sp. HMF4905 genome sequencing and assembly.</title>
        <authorList>
            <person name="Kang H."/>
            <person name="Cha I."/>
            <person name="Kim H."/>
            <person name="Joh K."/>
        </authorList>
    </citation>
    <scope>NUCLEOTIDE SEQUENCE [LARGE SCALE GENOMIC DNA]</scope>
    <source>
        <strain evidence="1 2">HMF4905</strain>
    </source>
</reference>
<dbReference type="EMBL" id="WPIN01000011">
    <property type="protein sequence ID" value="MVM33430.1"/>
    <property type="molecule type" value="Genomic_DNA"/>
</dbReference>
<evidence type="ECO:0000313" key="1">
    <source>
        <dbReference type="EMBL" id="MVM33430.1"/>
    </source>
</evidence>
<name>A0A7K1SHY8_9BACT</name>
<evidence type="ECO:0000313" key="2">
    <source>
        <dbReference type="Proteomes" id="UP000436006"/>
    </source>
</evidence>
<organism evidence="1 2">
    <name type="scientific">Spirosoma arboris</name>
    <dbReference type="NCBI Taxonomy" id="2682092"/>
    <lineage>
        <taxon>Bacteria</taxon>
        <taxon>Pseudomonadati</taxon>
        <taxon>Bacteroidota</taxon>
        <taxon>Cytophagia</taxon>
        <taxon>Cytophagales</taxon>
        <taxon>Cytophagaceae</taxon>
        <taxon>Spirosoma</taxon>
    </lineage>
</organism>
<gene>
    <name evidence="1" type="ORF">GO755_25560</name>
</gene>
<protein>
    <submittedName>
        <fullName evidence="1">Uncharacterized protein</fullName>
    </submittedName>
</protein>
<accession>A0A7K1SHY8</accession>
<dbReference type="Proteomes" id="UP000436006">
    <property type="component" value="Unassembled WGS sequence"/>
</dbReference>
<comment type="caution">
    <text evidence="1">The sequence shown here is derived from an EMBL/GenBank/DDBJ whole genome shotgun (WGS) entry which is preliminary data.</text>
</comment>
<keyword evidence="2" id="KW-1185">Reference proteome</keyword>
<proteinExistence type="predicted"/>
<dbReference type="AlphaFoldDB" id="A0A7K1SHY8"/>